<evidence type="ECO:0000259" key="2">
    <source>
        <dbReference type="SMART" id="SM00900"/>
    </source>
</evidence>
<feature type="compositionally biased region" description="Low complexity" evidence="1">
    <location>
        <begin position="81"/>
        <end position="92"/>
    </location>
</feature>
<comment type="caution">
    <text evidence="3">The sequence shown here is derived from an EMBL/GenBank/DDBJ whole genome shotgun (WGS) entry which is preliminary data.</text>
</comment>
<organism evidence="3 4">
    <name type="scientific">Alicyclobacillus fodiniaquatilis</name>
    <dbReference type="NCBI Taxonomy" id="1661150"/>
    <lineage>
        <taxon>Bacteria</taxon>
        <taxon>Bacillati</taxon>
        <taxon>Bacillota</taxon>
        <taxon>Bacilli</taxon>
        <taxon>Bacillales</taxon>
        <taxon>Alicyclobacillaceae</taxon>
        <taxon>Alicyclobacillus</taxon>
    </lineage>
</organism>
<gene>
    <name evidence="3" type="ORF">ACFSB2_11575</name>
</gene>
<dbReference type="Gene3D" id="3.90.1010.20">
    <property type="match status" value="1"/>
</dbReference>
<protein>
    <submittedName>
        <fullName evidence="3">FMN-binding protein</fullName>
    </submittedName>
</protein>
<evidence type="ECO:0000256" key="1">
    <source>
        <dbReference type="SAM" id="MobiDB-lite"/>
    </source>
</evidence>
<evidence type="ECO:0000313" key="3">
    <source>
        <dbReference type="EMBL" id="MFD1675335.1"/>
    </source>
</evidence>
<accession>A0ABW4JIN6</accession>
<reference evidence="4" key="1">
    <citation type="journal article" date="2019" name="Int. J. Syst. Evol. Microbiol.">
        <title>The Global Catalogue of Microorganisms (GCM) 10K type strain sequencing project: providing services to taxonomists for standard genome sequencing and annotation.</title>
        <authorList>
            <consortium name="The Broad Institute Genomics Platform"/>
            <consortium name="The Broad Institute Genome Sequencing Center for Infectious Disease"/>
            <person name="Wu L."/>
            <person name="Ma J."/>
        </authorList>
    </citation>
    <scope>NUCLEOTIDE SEQUENCE [LARGE SCALE GENOMIC DNA]</scope>
    <source>
        <strain evidence="4">CGMCC 1.12286</strain>
    </source>
</reference>
<dbReference type="Pfam" id="PF04205">
    <property type="entry name" value="FMN_bind"/>
    <property type="match status" value="1"/>
</dbReference>
<dbReference type="Proteomes" id="UP001597079">
    <property type="component" value="Unassembled WGS sequence"/>
</dbReference>
<dbReference type="EMBL" id="JBHUCX010000028">
    <property type="protein sequence ID" value="MFD1675335.1"/>
    <property type="molecule type" value="Genomic_DNA"/>
</dbReference>
<name>A0ABW4JIN6_9BACL</name>
<dbReference type="InterPro" id="IPR007329">
    <property type="entry name" value="FMN-bd"/>
</dbReference>
<keyword evidence="4" id="KW-1185">Reference proteome</keyword>
<feature type="compositionally biased region" description="Polar residues" evidence="1">
    <location>
        <begin position="52"/>
        <end position="80"/>
    </location>
</feature>
<feature type="region of interest" description="Disordered" evidence="1">
    <location>
        <begin position="50"/>
        <end position="92"/>
    </location>
</feature>
<feature type="domain" description="FMN-binding" evidence="2">
    <location>
        <begin position="107"/>
        <end position="179"/>
    </location>
</feature>
<evidence type="ECO:0000313" key="4">
    <source>
        <dbReference type="Proteomes" id="UP001597079"/>
    </source>
</evidence>
<sequence>MAPKKFGNGLVALCTLAVGAVYGAGYLMTSHQSTQSTQNLHTVDSHRISNVPAKTSTIANHSTNEPDSTSNSKKSGLTKQTSSNSSNSATSTNQYLDGTYTGSGSNDIGSVEVAVVIKNGKIADVQITSCDTHYPESFIDPQLPQEVVATQSPNVNVVSGATKSTEDFETAVYEALSQAQNPKYSPKGE</sequence>
<proteinExistence type="predicted"/>
<dbReference type="SMART" id="SM00900">
    <property type="entry name" value="FMN_bind"/>
    <property type="match status" value="1"/>
</dbReference>
<dbReference type="RefSeq" id="WP_377943209.1">
    <property type="nucleotide sequence ID" value="NZ_JBHUCX010000028.1"/>
</dbReference>